<dbReference type="GO" id="GO:0015740">
    <property type="term" value="P:C4-dicarboxylate transport"/>
    <property type="evidence" value="ECO:0007669"/>
    <property type="project" value="TreeGrafter"/>
</dbReference>
<dbReference type="Pfam" id="PF04290">
    <property type="entry name" value="DctQ"/>
    <property type="match status" value="1"/>
</dbReference>
<evidence type="ECO:0000256" key="6">
    <source>
        <dbReference type="ARBA" id="ARBA00022989"/>
    </source>
</evidence>
<proteinExistence type="inferred from homology"/>
<feature type="transmembrane region" description="Helical" evidence="9">
    <location>
        <begin position="54"/>
        <end position="70"/>
    </location>
</feature>
<evidence type="ECO:0000256" key="9">
    <source>
        <dbReference type="RuleBase" id="RU369079"/>
    </source>
</evidence>
<dbReference type="InterPro" id="IPR007387">
    <property type="entry name" value="TRAP_DctQ"/>
</dbReference>
<keyword evidence="2 9" id="KW-0813">Transport</keyword>
<sequence>MVMDRLRTLGGWLARRAENVLVLMLGAMFAVFILQVVFRYMLNLPIGWTHEISVILWLWIVLFGSAFVTRESEEIRFDIIYGAVGRRARRVMAVVTAAALVVLYTISLPAMADYVSFMKVERTAYLKLPFNWVYAIYLAFAVASIARYLWLGWRAMRGNAPEAFDPTKAGSGV</sequence>
<comment type="caution">
    <text evidence="11">The sequence shown here is derived from an EMBL/GenBank/DDBJ whole genome shotgun (WGS) entry which is preliminary data.</text>
</comment>
<keyword evidence="3" id="KW-1003">Cell membrane</keyword>
<protein>
    <recommendedName>
        <fullName evidence="9">TRAP transporter small permease protein</fullName>
    </recommendedName>
</protein>
<evidence type="ECO:0000256" key="2">
    <source>
        <dbReference type="ARBA" id="ARBA00022448"/>
    </source>
</evidence>
<dbReference type="InterPro" id="IPR055348">
    <property type="entry name" value="DctQ"/>
</dbReference>
<keyword evidence="6 9" id="KW-1133">Transmembrane helix</keyword>
<feature type="domain" description="Tripartite ATP-independent periplasmic transporters DctQ component" evidence="10">
    <location>
        <begin position="28"/>
        <end position="149"/>
    </location>
</feature>
<evidence type="ECO:0000256" key="8">
    <source>
        <dbReference type="ARBA" id="ARBA00038436"/>
    </source>
</evidence>
<dbReference type="PANTHER" id="PTHR35011:SF2">
    <property type="entry name" value="2,3-DIKETO-L-GULONATE TRAP TRANSPORTER SMALL PERMEASE PROTEIN YIAM"/>
    <property type="match status" value="1"/>
</dbReference>
<feature type="transmembrane region" description="Helical" evidence="9">
    <location>
        <begin position="91"/>
        <end position="112"/>
    </location>
</feature>
<accession>A0A2V3UJ35</accession>
<evidence type="ECO:0000256" key="3">
    <source>
        <dbReference type="ARBA" id="ARBA00022475"/>
    </source>
</evidence>
<keyword evidence="5 9" id="KW-0812">Transmembrane</keyword>
<keyword evidence="7 9" id="KW-0472">Membrane</keyword>
<evidence type="ECO:0000256" key="1">
    <source>
        <dbReference type="ARBA" id="ARBA00004429"/>
    </source>
</evidence>
<evidence type="ECO:0000313" key="11">
    <source>
        <dbReference type="EMBL" id="PXW65033.1"/>
    </source>
</evidence>
<organism evidence="11 12">
    <name type="scientific">Chelatococcus asaccharovorans</name>
    <dbReference type="NCBI Taxonomy" id="28210"/>
    <lineage>
        <taxon>Bacteria</taxon>
        <taxon>Pseudomonadati</taxon>
        <taxon>Pseudomonadota</taxon>
        <taxon>Alphaproteobacteria</taxon>
        <taxon>Hyphomicrobiales</taxon>
        <taxon>Chelatococcaceae</taxon>
        <taxon>Chelatococcus</taxon>
    </lineage>
</organism>
<dbReference type="GO" id="GO:0005886">
    <property type="term" value="C:plasma membrane"/>
    <property type="evidence" value="ECO:0007669"/>
    <property type="project" value="UniProtKB-SubCell"/>
</dbReference>
<comment type="function">
    <text evidence="9">Part of the tripartite ATP-independent periplasmic (TRAP) transport system.</text>
</comment>
<dbReference type="AlphaFoldDB" id="A0A2V3UJ35"/>
<comment type="subunit">
    <text evidence="9">The complex comprises the extracytoplasmic solute receptor protein and the two transmembrane proteins.</text>
</comment>
<dbReference type="GO" id="GO:0022857">
    <property type="term" value="F:transmembrane transporter activity"/>
    <property type="evidence" value="ECO:0007669"/>
    <property type="project" value="UniProtKB-UniRule"/>
</dbReference>
<evidence type="ECO:0000313" key="12">
    <source>
        <dbReference type="Proteomes" id="UP000248021"/>
    </source>
</evidence>
<keyword evidence="12" id="KW-1185">Reference proteome</keyword>
<evidence type="ECO:0000259" key="10">
    <source>
        <dbReference type="Pfam" id="PF04290"/>
    </source>
</evidence>
<evidence type="ECO:0000256" key="4">
    <source>
        <dbReference type="ARBA" id="ARBA00022519"/>
    </source>
</evidence>
<reference evidence="11 12" key="1">
    <citation type="submission" date="2018-05" db="EMBL/GenBank/DDBJ databases">
        <title>Genomic Encyclopedia of Type Strains, Phase IV (KMG-IV): sequencing the most valuable type-strain genomes for metagenomic binning, comparative biology and taxonomic classification.</title>
        <authorList>
            <person name="Goeker M."/>
        </authorList>
    </citation>
    <scope>NUCLEOTIDE SEQUENCE [LARGE SCALE GENOMIC DNA]</scope>
    <source>
        <strain evidence="11 12">DSM 6462</strain>
    </source>
</reference>
<gene>
    <name evidence="11" type="ORF">C7450_101794</name>
</gene>
<evidence type="ECO:0000256" key="5">
    <source>
        <dbReference type="ARBA" id="ARBA00022692"/>
    </source>
</evidence>
<dbReference type="PANTHER" id="PTHR35011">
    <property type="entry name" value="2,3-DIKETO-L-GULONATE TRAP TRANSPORTER SMALL PERMEASE PROTEIN YIAM"/>
    <property type="match status" value="1"/>
</dbReference>
<feature type="transmembrane region" description="Helical" evidence="9">
    <location>
        <begin position="20"/>
        <end position="42"/>
    </location>
</feature>
<feature type="transmembrane region" description="Helical" evidence="9">
    <location>
        <begin position="132"/>
        <end position="150"/>
    </location>
</feature>
<dbReference type="EMBL" id="QJJK01000001">
    <property type="protein sequence ID" value="PXW65033.1"/>
    <property type="molecule type" value="Genomic_DNA"/>
</dbReference>
<evidence type="ECO:0000256" key="7">
    <source>
        <dbReference type="ARBA" id="ARBA00023136"/>
    </source>
</evidence>
<keyword evidence="4 9" id="KW-0997">Cell inner membrane</keyword>
<comment type="similarity">
    <text evidence="8 9">Belongs to the TRAP transporter small permease family.</text>
</comment>
<name>A0A2V3UJ35_9HYPH</name>
<dbReference type="Proteomes" id="UP000248021">
    <property type="component" value="Unassembled WGS sequence"/>
</dbReference>
<comment type="subcellular location">
    <subcellularLocation>
        <location evidence="1 9">Cell inner membrane</location>
        <topology evidence="1 9">Multi-pass membrane protein</topology>
    </subcellularLocation>
</comment>